<evidence type="ECO:0000313" key="3">
    <source>
        <dbReference type="Proteomes" id="UP000193944"/>
    </source>
</evidence>
<dbReference type="Gene3D" id="1.25.40.20">
    <property type="entry name" value="Ankyrin repeat-containing domain"/>
    <property type="match status" value="1"/>
</dbReference>
<reference evidence="2 3" key="1">
    <citation type="submission" date="2016-08" db="EMBL/GenBank/DDBJ databases">
        <title>A Parts List for Fungal Cellulosomes Revealed by Comparative Genomics.</title>
        <authorList>
            <consortium name="DOE Joint Genome Institute"/>
            <person name="Haitjema C.H."/>
            <person name="Gilmore S.P."/>
            <person name="Henske J.K."/>
            <person name="Solomon K.V."/>
            <person name="De Groot R."/>
            <person name="Kuo A."/>
            <person name="Mondo S.J."/>
            <person name="Salamov A.A."/>
            <person name="Labutti K."/>
            <person name="Zhao Z."/>
            <person name="Chiniquy J."/>
            <person name="Barry K."/>
            <person name="Brewer H.M."/>
            <person name="Purvine S.O."/>
            <person name="Wright A.T."/>
            <person name="Boxma B."/>
            <person name="Van Alen T."/>
            <person name="Hackstein J.H."/>
            <person name="Baker S.E."/>
            <person name="Grigoriev I.V."/>
            <person name="O'Malley M.A."/>
        </authorList>
    </citation>
    <scope>NUCLEOTIDE SEQUENCE [LARGE SCALE GENOMIC DNA]</scope>
    <source>
        <strain evidence="2 3">S4</strain>
    </source>
</reference>
<evidence type="ECO:0000256" key="1">
    <source>
        <dbReference type="PROSITE-ProRule" id="PRU00023"/>
    </source>
</evidence>
<dbReference type="EMBL" id="MCFG01000198">
    <property type="protein sequence ID" value="ORX78787.1"/>
    <property type="molecule type" value="Genomic_DNA"/>
</dbReference>
<dbReference type="PROSITE" id="PS50297">
    <property type="entry name" value="ANK_REP_REGION"/>
    <property type="match status" value="1"/>
</dbReference>
<dbReference type="InterPro" id="IPR002110">
    <property type="entry name" value="Ankyrin_rpt"/>
</dbReference>
<organism evidence="2 3">
    <name type="scientific">Anaeromyces robustus</name>
    <dbReference type="NCBI Taxonomy" id="1754192"/>
    <lineage>
        <taxon>Eukaryota</taxon>
        <taxon>Fungi</taxon>
        <taxon>Fungi incertae sedis</taxon>
        <taxon>Chytridiomycota</taxon>
        <taxon>Chytridiomycota incertae sedis</taxon>
        <taxon>Neocallimastigomycetes</taxon>
        <taxon>Neocallimastigales</taxon>
        <taxon>Neocallimastigaceae</taxon>
        <taxon>Anaeromyces</taxon>
    </lineage>
</organism>
<reference evidence="2 3" key="2">
    <citation type="submission" date="2016-08" db="EMBL/GenBank/DDBJ databases">
        <title>Pervasive Adenine N6-methylation of Active Genes in Fungi.</title>
        <authorList>
            <consortium name="DOE Joint Genome Institute"/>
            <person name="Mondo S.J."/>
            <person name="Dannebaum R.O."/>
            <person name="Kuo R.C."/>
            <person name="Labutti K."/>
            <person name="Haridas S."/>
            <person name="Kuo A."/>
            <person name="Salamov A."/>
            <person name="Ahrendt S.R."/>
            <person name="Lipzen A."/>
            <person name="Sullivan W."/>
            <person name="Andreopoulos W.B."/>
            <person name="Clum A."/>
            <person name="Lindquist E."/>
            <person name="Daum C."/>
            <person name="Ramamoorthy G.K."/>
            <person name="Gryganskyi A."/>
            <person name="Culley D."/>
            <person name="Magnuson J.K."/>
            <person name="James T.Y."/>
            <person name="O'Malley M.A."/>
            <person name="Stajich J.E."/>
            <person name="Spatafora J.W."/>
            <person name="Visel A."/>
            <person name="Grigoriev I.V."/>
        </authorList>
    </citation>
    <scope>NUCLEOTIDE SEQUENCE [LARGE SCALE GENOMIC DNA]</scope>
    <source>
        <strain evidence="2 3">S4</strain>
    </source>
</reference>
<comment type="caution">
    <text evidence="2">The sequence shown here is derived from an EMBL/GenBank/DDBJ whole genome shotgun (WGS) entry which is preliminary data.</text>
</comment>
<dbReference type="SMART" id="SM00248">
    <property type="entry name" value="ANK"/>
    <property type="match status" value="4"/>
</dbReference>
<accession>A0A1Y1WYY4</accession>
<evidence type="ECO:0000313" key="2">
    <source>
        <dbReference type="EMBL" id="ORX78787.1"/>
    </source>
</evidence>
<dbReference type="AlphaFoldDB" id="A0A1Y1WYY4"/>
<protein>
    <submittedName>
        <fullName evidence="2">Uncharacterized protein</fullName>
    </submittedName>
</protein>
<dbReference type="OrthoDB" id="10436046at2759"/>
<dbReference type="Proteomes" id="UP000193944">
    <property type="component" value="Unassembled WGS sequence"/>
</dbReference>
<name>A0A1Y1WYY4_9FUNG</name>
<sequence>MATAEERSNIVDLIKNCNISKLEKYLEKNGLTLNIWSVMFYMSLVETIKGLIKNNASLELINSIILEIKKKRNDIKAIIKTNDVNYLKKYIENNDISLKELKNEDFDILICSIENEASINMIKFIINQYHYQTLNYFNNQKNLLLDQGNTPLFFTLAKNNFRVSNLLLENGANINYENGKILCHLIEENFLNKKNLKYILSHGFNQKYLDRFIIDLIQYHTNDDTLLSDSLDVIFKYYLFDNNFILNLLGIYKNKIIISTKQLQNIIKEEQNKIIIKDEWYEEAIKRKYYDDVDAITPLIKKDTREKNFIINKFDNFYKKIYNGYEIEEYDNKEYRLY</sequence>
<keyword evidence="1" id="KW-0040">ANK repeat</keyword>
<gene>
    <name evidence="2" type="ORF">BCR32DRAFT_42607</name>
</gene>
<dbReference type="PROSITE" id="PS50088">
    <property type="entry name" value="ANK_REPEAT"/>
    <property type="match status" value="1"/>
</dbReference>
<keyword evidence="3" id="KW-1185">Reference proteome</keyword>
<dbReference type="InterPro" id="IPR036770">
    <property type="entry name" value="Ankyrin_rpt-contain_sf"/>
</dbReference>
<dbReference type="SUPFAM" id="SSF48403">
    <property type="entry name" value="Ankyrin repeat"/>
    <property type="match status" value="1"/>
</dbReference>
<proteinExistence type="predicted"/>
<feature type="repeat" description="ANK" evidence="1">
    <location>
        <begin position="147"/>
        <end position="179"/>
    </location>
</feature>